<accession>A0ABT0G552</accession>
<evidence type="ECO:0000313" key="2">
    <source>
        <dbReference type="EMBL" id="MCK2219739.1"/>
    </source>
</evidence>
<protein>
    <submittedName>
        <fullName evidence="2">Uncharacterized protein</fullName>
    </submittedName>
</protein>
<feature type="region of interest" description="Disordered" evidence="1">
    <location>
        <begin position="88"/>
        <end position="117"/>
    </location>
</feature>
<feature type="compositionally biased region" description="Basic and acidic residues" evidence="1">
    <location>
        <begin position="107"/>
        <end position="117"/>
    </location>
</feature>
<evidence type="ECO:0000313" key="3">
    <source>
        <dbReference type="Proteomes" id="UP001317259"/>
    </source>
</evidence>
<organism evidence="2 3">
    <name type="scientific">Actinomadura luzonensis</name>
    <dbReference type="NCBI Taxonomy" id="2805427"/>
    <lineage>
        <taxon>Bacteria</taxon>
        <taxon>Bacillati</taxon>
        <taxon>Actinomycetota</taxon>
        <taxon>Actinomycetes</taxon>
        <taxon>Streptosporangiales</taxon>
        <taxon>Thermomonosporaceae</taxon>
        <taxon>Actinomadura</taxon>
    </lineage>
</organism>
<name>A0ABT0G552_9ACTN</name>
<dbReference type="EMBL" id="JAKRKC020000002">
    <property type="protein sequence ID" value="MCK2219739.1"/>
    <property type="molecule type" value="Genomic_DNA"/>
</dbReference>
<sequence>MTQPCGQWNGAAATHCGATPARHYLPGWRCAAHTPAALAGQPEPGQSAYCAPARCYCGEHPWWTPDTTYTAIAVESWTTDARAIASGKRRASPSVQAAAKQTVADQQARETRLRRST</sequence>
<reference evidence="2 3" key="1">
    <citation type="submission" date="2022-04" db="EMBL/GenBank/DDBJ databases">
        <title>Genome draft of Actinomadura sp. ATCC 31491.</title>
        <authorList>
            <person name="Shi X."/>
            <person name="Du Y."/>
        </authorList>
    </citation>
    <scope>NUCLEOTIDE SEQUENCE [LARGE SCALE GENOMIC DNA]</scope>
    <source>
        <strain evidence="2 3">ATCC 31491</strain>
    </source>
</reference>
<evidence type="ECO:0000256" key="1">
    <source>
        <dbReference type="SAM" id="MobiDB-lite"/>
    </source>
</evidence>
<proteinExistence type="predicted"/>
<keyword evidence="3" id="KW-1185">Reference proteome</keyword>
<dbReference type="Proteomes" id="UP001317259">
    <property type="component" value="Unassembled WGS sequence"/>
</dbReference>
<comment type="caution">
    <text evidence="2">The sequence shown here is derived from an EMBL/GenBank/DDBJ whole genome shotgun (WGS) entry which is preliminary data.</text>
</comment>
<gene>
    <name evidence="2" type="ORF">MF672_038980</name>
</gene>
<dbReference type="RefSeq" id="WP_242375262.1">
    <property type="nucleotide sequence ID" value="NZ_JAKRKC020000002.1"/>
</dbReference>